<proteinExistence type="predicted"/>
<dbReference type="OrthoDB" id="5593110at2"/>
<reference evidence="3 4" key="1">
    <citation type="submission" date="2016-05" db="EMBL/GenBank/DDBJ databases">
        <title>Genome sequence of Pseudomonas stutzeri 273 and identification of the exopolysaccharide biosynthesis locus.</title>
        <authorList>
            <person name="Wu S."/>
            <person name="Sun C."/>
        </authorList>
    </citation>
    <scope>NUCLEOTIDE SEQUENCE [LARGE SCALE GENOMIC DNA]</scope>
    <source>
        <strain evidence="3 4">273</strain>
    </source>
</reference>
<dbReference type="Gene3D" id="1.10.260.40">
    <property type="entry name" value="lambda repressor-like DNA-binding domains"/>
    <property type="match status" value="1"/>
</dbReference>
<evidence type="ECO:0000313" key="3">
    <source>
        <dbReference type="EMBL" id="ANF25442.1"/>
    </source>
</evidence>
<evidence type="ECO:0000313" key="4">
    <source>
        <dbReference type="Proteomes" id="UP000077787"/>
    </source>
</evidence>
<gene>
    <name evidence="3" type="ORF">PS273GM_09920</name>
</gene>
<dbReference type="InterPro" id="IPR010982">
    <property type="entry name" value="Lambda_DNA-bd_dom_sf"/>
</dbReference>
<dbReference type="EMBL" id="CP015641">
    <property type="protein sequence ID" value="ANF25442.1"/>
    <property type="molecule type" value="Genomic_DNA"/>
</dbReference>
<feature type="region of interest" description="Disordered" evidence="1">
    <location>
        <begin position="80"/>
        <end position="130"/>
    </location>
</feature>
<accession>A0A172WPQ0</accession>
<dbReference type="SUPFAM" id="SSF47413">
    <property type="entry name" value="lambda repressor-like DNA-binding domains"/>
    <property type="match status" value="1"/>
</dbReference>
<feature type="domain" description="HTH cro/C1-type" evidence="2">
    <location>
        <begin position="19"/>
        <end position="70"/>
    </location>
</feature>
<dbReference type="PROSITE" id="PS50943">
    <property type="entry name" value="HTH_CROC1"/>
    <property type="match status" value="1"/>
</dbReference>
<evidence type="ECO:0000259" key="2">
    <source>
        <dbReference type="PROSITE" id="PS50943"/>
    </source>
</evidence>
<dbReference type="SMART" id="SM00530">
    <property type="entry name" value="HTH_XRE"/>
    <property type="match status" value="1"/>
</dbReference>
<dbReference type="AlphaFoldDB" id="A0A172WPQ0"/>
<dbReference type="Proteomes" id="UP000077787">
    <property type="component" value="Chromosome"/>
</dbReference>
<name>A0A172WPQ0_STUST</name>
<dbReference type="CDD" id="cd00093">
    <property type="entry name" value="HTH_XRE"/>
    <property type="match status" value="1"/>
</dbReference>
<sequence>MRIHRMSNNAIAAQLGGAIRERRLRKNITQDNLAERVGVSTPTIQKIEKGKGTLLLLIAILRELNSLELLSEAISPPRVSPLEVARTGKTSRRRAAPRPDLGYRSKLGIEQPNGLASEEPMLLIPRKKRV</sequence>
<organism evidence="3 4">
    <name type="scientific">Stutzerimonas stutzeri</name>
    <name type="common">Pseudomonas stutzeri</name>
    <dbReference type="NCBI Taxonomy" id="316"/>
    <lineage>
        <taxon>Bacteria</taxon>
        <taxon>Pseudomonadati</taxon>
        <taxon>Pseudomonadota</taxon>
        <taxon>Gammaproteobacteria</taxon>
        <taxon>Pseudomonadales</taxon>
        <taxon>Pseudomonadaceae</taxon>
        <taxon>Stutzerimonas</taxon>
    </lineage>
</organism>
<evidence type="ECO:0000256" key="1">
    <source>
        <dbReference type="SAM" id="MobiDB-lite"/>
    </source>
</evidence>
<dbReference type="RefSeq" id="WP_064481341.1">
    <property type="nucleotide sequence ID" value="NZ_CP015641.1"/>
</dbReference>
<dbReference type="InterPro" id="IPR001387">
    <property type="entry name" value="Cro/C1-type_HTH"/>
</dbReference>
<dbReference type="Pfam" id="PF01381">
    <property type="entry name" value="HTH_3"/>
    <property type="match status" value="1"/>
</dbReference>
<protein>
    <submittedName>
        <fullName evidence="3">XRE family transcriptional regulator</fullName>
    </submittedName>
</protein>
<dbReference type="GO" id="GO:0003677">
    <property type="term" value="F:DNA binding"/>
    <property type="evidence" value="ECO:0007669"/>
    <property type="project" value="InterPro"/>
</dbReference>